<organism evidence="3 4">
    <name type="scientific">Paenibacillus oryzae</name>
    <dbReference type="NCBI Taxonomy" id="1844972"/>
    <lineage>
        <taxon>Bacteria</taxon>
        <taxon>Bacillati</taxon>
        <taxon>Bacillota</taxon>
        <taxon>Bacilli</taxon>
        <taxon>Bacillales</taxon>
        <taxon>Paenibacillaceae</taxon>
        <taxon>Paenibacillus</taxon>
    </lineage>
</organism>
<reference evidence="3 4" key="1">
    <citation type="submission" date="2016-05" db="EMBL/GenBank/DDBJ databases">
        <title>Paenibacillus oryzae. sp. nov., isolated from the rice root.</title>
        <authorList>
            <person name="Zhang J."/>
            <person name="Zhang X."/>
        </authorList>
    </citation>
    <scope>NUCLEOTIDE SEQUENCE [LARGE SCALE GENOMIC DNA]</scope>
    <source>
        <strain evidence="3 4">1DrF-4</strain>
    </source>
</reference>
<dbReference type="PANTHER" id="PTHR34039">
    <property type="entry name" value="UPF0102 PROTEIN YRAN"/>
    <property type="match status" value="1"/>
</dbReference>
<evidence type="ECO:0000256" key="1">
    <source>
        <dbReference type="ARBA" id="ARBA00006738"/>
    </source>
</evidence>
<dbReference type="Gene3D" id="3.40.1350.10">
    <property type="match status" value="1"/>
</dbReference>
<dbReference type="InterPro" id="IPR003509">
    <property type="entry name" value="UPF0102_YraN-like"/>
</dbReference>
<dbReference type="EMBL" id="LYPA01000015">
    <property type="protein sequence ID" value="OBR69615.1"/>
    <property type="molecule type" value="Genomic_DNA"/>
</dbReference>
<dbReference type="Proteomes" id="UP000092024">
    <property type="component" value="Unassembled WGS sequence"/>
</dbReference>
<proteinExistence type="inferred from homology"/>
<sequence length="140" mass="15919">MSDRRKKTGQLGEREACRRLIEEGYMIRDVNWRCRSGEIDVVAEVDNRIVFIEVRSRSISSLGRFGTAAESVDYRKMQKIRNVAAVYLRQKGLQERAVRFDVITVAFHLGSGDFGSRDGEVIEGGASPLIKDYRHYTGAF</sequence>
<dbReference type="RefSeq" id="WP_068678438.1">
    <property type="nucleotide sequence ID" value="NZ_LYPA01000015.1"/>
</dbReference>
<name>A0A1A5YW45_9BACL</name>
<dbReference type="SUPFAM" id="SSF52980">
    <property type="entry name" value="Restriction endonuclease-like"/>
    <property type="match status" value="1"/>
</dbReference>
<accession>A0A1A5YW45</accession>
<evidence type="ECO:0000256" key="2">
    <source>
        <dbReference type="HAMAP-Rule" id="MF_00048"/>
    </source>
</evidence>
<dbReference type="PANTHER" id="PTHR34039:SF1">
    <property type="entry name" value="UPF0102 PROTEIN YRAN"/>
    <property type="match status" value="1"/>
</dbReference>
<keyword evidence="4" id="KW-1185">Reference proteome</keyword>
<comment type="similarity">
    <text evidence="1 2">Belongs to the UPF0102 family.</text>
</comment>
<evidence type="ECO:0000313" key="4">
    <source>
        <dbReference type="Proteomes" id="UP000092024"/>
    </source>
</evidence>
<dbReference type="HAMAP" id="MF_00048">
    <property type="entry name" value="UPF0102"/>
    <property type="match status" value="1"/>
</dbReference>
<dbReference type="Pfam" id="PF02021">
    <property type="entry name" value="UPF0102"/>
    <property type="match status" value="1"/>
</dbReference>
<dbReference type="InterPro" id="IPR011856">
    <property type="entry name" value="tRNA_endonuc-like_dom_sf"/>
</dbReference>
<evidence type="ECO:0000313" key="3">
    <source>
        <dbReference type="EMBL" id="OBR69615.1"/>
    </source>
</evidence>
<protein>
    <recommendedName>
        <fullName evidence="2">UPF0102 protein A7K91_02555</fullName>
    </recommendedName>
</protein>
<dbReference type="AlphaFoldDB" id="A0A1A5YW45"/>
<dbReference type="GO" id="GO:0003676">
    <property type="term" value="F:nucleic acid binding"/>
    <property type="evidence" value="ECO:0007669"/>
    <property type="project" value="InterPro"/>
</dbReference>
<dbReference type="NCBIfam" id="NF009150">
    <property type="entry name" value="PRK12497.1-3"/>
    <property type="match status" value="1"/>
</dbReference>
<dbReference type="OrthoDB" id="9802516at2"/>
<dbReference type="InterPro" id="IPR011335">
    <property type="entry name" value="Restrct_endonuc-II-like"/>
</dbReference>
<comment type="caution">
    <text evidence="3">The sequence shown here is derived from an EMBL/GenBank/DDBJ whole genome shotgun (WGS) entry which is preliminary data.</text>
</comment>
<dbReference type="STRING" id="1844972.A7K91_02555"/>
<gene>
    <name evidence="3" type="ORF">A7K91_02555</name>
</gene>